<keyword evidence="3" id="KW-1185">Reference proteome</keyword>
<dbReference type="AlphaFoldDB" id="A0AAD5PIE3"/>
<feature type="region of interest" description="Disordered" evidence="1">
    <location>
        <begin position="50"/>
        <end position="83"/>
    </location>
</feature>
<proteinExistence type="predicted"/>
<dbReference type="Proteomes" id="UP001209540">
    <property type="component" value="Unassembled WGS sequence"/>
</dbReference>
<evidence type="ECO:0000313" key="2">
    <source>
        <dbReference type="EMBL" id="KAI9270706.1"/>
    </source>
</evidence>
<accession>A0AAD5PIE3</accession>
<evidence type="ECO:0000256" key="1">
    <source>
        <dbReference type="SAM" id="MobiDB-lite"/>
    </source>
</evidence>
<protein>
    <submittedName>
        <fullName evidence="2">Uncharacterized protein</fullName>
    </submittedName>
</protein>
<name>A0AAD5PIE3_9FUNG</name>
<gene>
    <name evidence="2" type="ORF">BDA99DRAFT_534818</name>
</gene>
<comment type="caution">
    <text evidence="2">The sequence shown here is derived from an EMBL/GenBank/DDBJ whole genome shotgun (WGS) entry which is preliminary data.</text>
</comment>
<reference evidence="2" key="1">
    <citation type="journal article" date="2022" name="IScience">
        <title>Evolution of zygomycete secretomes and the origins of terrestrial fungal ecologies.</title>
        <authorList>
            <person name="Chang Y."/>
            <person name="Wang Y."/>
            <person name="Mondo S."/>
            <person name="Ahrendt S."/>
            <person name="Andreopoulos W."/>
            <person name="Barry K."/>
            <person name="Beard J."/>
            <person name="Benny G.L."/>
            <person name="Blankenship S."/>
            <person name="Bonito G."/>
            <person name="Cuomo C."/>
            <person name="Desiro A."/>
            <person name="Gervers K.A."/>
            <person name="Hundley H."/>
            <person name="Kuo A."/>
            <person name="LaButti K."/>
            <person name="Lang B.F."/>
            <person name="Lipzen A."/>
            <person name="O'Donnell K."/>
            <person name="Pangilinan J."/>
            <person name="Reynolds N."/>
            <person name="Sandor L."/>
            <person name="Smith M.E."/>
            <person name="Tsang A."/>
            <person name="Grigoriev I.V."/>
            <person name="Stajich J.E."/>
            <person name="Spatafora J.W."/>
        </authorList>
    </citation>
    <scope>NUCLEOTIDE SEQUENCE</scope>
    <source>
        <strain evidence="2">RSA 2281</strain>
    </source>
</reference>
<reference evidence="2" key="2">
    <citation type="submission" date="2023-02" db="EMBL/GenBank/DDBJ databases">
        <authorList>
            <consortium name="DOE Joint Genome Institute"/>
            <person name="Mondo S.J."/>
            <person name="Chang Y."/>
            <person name="Wang Y."/>
            <person name="Ahrendt S."/>
            <person name="Andreopoulos W."/>
            <person name="Barry K."/>
            <person name="Beard J."/>
            <person name="Benny G.L."/>
            <person name="Blankenship S."/>
            <person name="Bonito G."/>
            <person name="Cuomo C."/>
            <person name="Desiro A."/>
            <person name="Gervers K.A."/>
            <person name="Hundley H."/>
            <person name="Kuo A."/>
            <person name="LaButti K."/>
            <person name="Lang B.F."/>
            <person name="Lipzen A."/>
            <person name="O'Donnell K."/>
            <person name="Pangilinan J."/>
            <person name="Reynolds N."/>
            <person name="Sandor L."/>
            <person name="Smith M.W."/>
            <person name="Tsang A."/>
            <person name="Grigoriev I.V."/>
            <person name="Stajich J.E."/>
            <person name="Spatafora J.W."/>
        </authorList>
    </citation>
    <scope>NUCLEOTIDE SEQUENCE</scope>
    <source>
        <strain evidence="2">RSA 2281</strain>
    </source>
</reference>
<evidence type="ECO:0000313" key="3">
    <source>
        <dbReference type="Proteomes" id="UP001209540"/>
    </source>
</evidence>
<sequence length="158" mass="18681">MKDIVYLVYIITKLFDFDTTLLISPECEEDWRAEVARKFSKDSILRDQDVEENVNSMQEDKDEDGDGDGDQTSSVGYVRPSQKRRASVSNYFKREMHEYHNYVYMCRPETDWTWFTWKKLKRTIAGCKDDESDVIKAIMLVKPLVWRLSALITGWTMQ</sequence>
<feature type="compositionally biased region" description="Acidic residues" evidence="1">
    <location>
        <begin position="60"/>
        <end position="69"/>
    </location>
</feature>
<dbReference type="EMBL" id="JAIXMP010000007">
    <property type="protein sequence ID" value="KAI9270706.1"/>
    <property type="molecule type" value="Genomic_DNA"/>
</dbReference>
<organism evidence="2 3">
    <name type="scientific">Phascolomyces articulosus</name>
    <dbReference type="NCBI Taxonomy" id="60185"/>
    <lineage>
        <taxon>Eukaryota</taxon>
        <taxon>Fungi</taxon>
        <taxon>Fungi incertae sedis</taxon>
        <taxon>Mucoromycota</taxon>
        <taxon>Mucoromycotina</taxon>
        <taxon>Mucoromycetes</taxon>
        <taxon>Mucorales</taxon>
        <taxon>Lichtheimiaceae</taxon>
        <taxon>Phascolomyces</taxon>
    </lineage>
</organism>